<dbReference type="EMBL" id="BX294156">
    <property type="protein sequence ID" value="CAD78024.1"/>
    <property type="molecule type" value="Genomic_DNA"/>
</dbReference>
<protein>
    <submittedName>
        <fullName evidence="2">Uncharacterized protein</fullName>
    </submittedName>
</protein>
<dbReference type="STRING" id="243090.RB13250"/>
<feature type="compositionally biased region" description="Pro residues" evidence="1">
    <location>
        <begin position="15"/>
        <end position="25"/>
    </location>
</feature>
<gene>
    <name evidence="2" type="ordered locus">RB13250</name>
</gene>
<name>Q7UHE8_RHOBA</name>
<dbReference type="KEGG" id="rba:RB13250"/>
<reference evidence="2 3" key="1">
    <citation type="journal article" date="2003" name="Proc. Natl. Acad. Sci. U.S.A.">
        <title>Complete genome sequence of the marine planctomycete Pirellula sp. strain 1.</title>
        <authorList>
            <person name="Gloeckner F.O."/>
            <person name="Kube M."/>
            <person name="Bauer M."/>
            <person name="Teeling H."/>
            <person name="Lombardot T."/>
            <person name="Ludwig W."/>
            <person name="Gade D."/>
            <person name="Beck A."/>
            <person name="Borzym K."/>
            <person name="Heitmann K."/>
            <person name="Rabus R."/>
            <person name="Schlesner H."/>
            <person name="Amann R."/>
            <person name="Reinhardt R."/>
        </authorList>
    </citation>
    <scope>NUCLEOTIDE SEQUENCE [LARGE SCALE GENOMIC DNA]</scope>
    <source>
        <strain evidence="3">DSM 10527 / NCIMB 13988 / SH1</strain>
    </source>
</reference>
<accession>Q7UHE8</accession>
<evidence type="ECO:0000256" key="1">
    <source>
        <dbReference type="SAM" id="MobiDB-lite"/>
    </source>
</evidence>
<dbReference type="AlphaFoldDB" id="Q7UHE8"/>
<evidence type="ECO:0000313" key="3">
    <source>
        <dbReference type="Proteomes" id="UP000001025"/>
    </source>
</evidence>
<dbReference type="EnsemblBacteria" id="CAD78024">
    <property type="protein sequence ID" value="CAD78024"/>
    <property type="gene ID" value="RB13250"/>
</dbReference>
<proteinExistence type="predicted"/>
<dbReference type="HOGENOM" id="CLU_2071257_0_0_0"/>
<sequence>MHQQSRPLLDLIPSQSPPAQHPLPPISAKLRSSASPCFNLLIDQPRPVPIDRLSKLPTHSSERRRCLNRGDWAEALSTNGHAMTTFPTSRQYQTRSGGGAELRGERSAVNLVWGLRIG</sequence>
<organism evidence="2 3">
    <name type="scientific">Rhodopirellula baltica (strain DSM 10527 / NCIMB 13988 / SH1)</name>
    <dbReference type="NCBI Taxonomy" id="243090"/>
    <lineage>
        <taxon>Bacteria</taxon>
        <taxon>Pseudomonadati</taxon>
        <taxon>Planctomycetota</taxon>
        <taxon>Planctomycetia</taxon>
        <taxon>Pirellulales</taxon>
        <taxon>Pirellulaceae</taxon>
        <taxon>Rhodopirellula</taxon>
    </lineage>
</organism>
<dbReference type="Proteomes" id="UP000001025">
    <property type="component" value="Chromosome"/>
</dbReference>
<evidence type="ECO:0000313" key="2">
    <source>
        <dbReference type="EMBL" id="CAD78024.1"/>
    </source>
</evidence>
<keyword evidence="3" id="KW-1185">Reference proteome</keyword>
<feature type="region of interest" description="Disordered" evidence="1">
    <location>
        <begin position="1"/>
        <end position="28"/>
    </location>
</feature>
<dbReference type="InParanoid" id="Q7UHE8"/>